<dbReference type="SUPFAM" id="SSF46785">
    <property type="entry name" value="Winged helix' DNA-binding domain"/>
    <property type="match status" value="1"/>
</dbReference>
<dbReference type="Gene3D" id="1.10.10.10">
    <property type="entry name" value="Winged helix-like DNA-binding domain superfamily/Winged helix DNA-binding domain"/>
    <property type="match status" value="1"/>
</dbReference>
<reference evidence="2 3" key="1">
    <citation type="journal article" date="2005" name="Int. J. Syst. Evol. Microbiol.">
        <title>Bacillus cibi sp. nov., isolated from jeotgal, a traditional Korean fermented seafood.</title>
        <authorList>
            <person name="Yoon J.H."/>
            <person name="Lee C.H."/>
            <person name="Oh T.K."/>
        </authorList>
    </citation>
    <scope>NUCLEOTIDE SEQUENCE [LARGE SCALE GENOMIC DNA]</scope>
    <source>
        <strain evidence="2 3">DSM 16189</strain>
    </source>
</reference>
<dbReference type="PANTHER" id="PTHR33169:SF14">
    <property type="entry name" value="TRANSCRIPTIONAL REGULATOR RV3488"/>
    <property type="match status" value="1"/>
</dbReference>
<dbReference type="EMBL" id="JNVC02000024">
    <property type="protein sequence ID" value="KEZ47308.1"/>
    <property type="molecule type" value="Genomic_DNA"/>
</dbReference>
<organism evidence="2 3">
    <name type="scientific">Metabacillus indicus</name>
    <name type="common">Bacillus indicus</name>
    <dbReference type="NCBI Taxonomy" id="246786"/>
    <lineage>
        <taxon>Bacteria</taxon>
        <taxon>Bacillati</taxon>
        <taxon>Bacillota</taxon>
        <taxon>Bacilli</taxon>
        <taxon>Bacillales</taxon>
        <taxon>Bacillaceae</taxon>
        <taxon>Metabacillus</taxon>
    </lineage>
</organism>
<gene>
    <name evidence="2" type="ORF">GS18_0220965</name>
</gene>
<comment type="caution">
    <text evidence="2">The sequence shown here is derived from an EMBL/GenBank/DDBJ whole genome shotgun (WGS) entry which is preliminary data.</text>
</comment>
<dbReference type="InterPro" id="IPR005149">
    <property type="entry name" value="Tscrpt_reg_PadR_N"/>
</dbReference>
<protein>
    <submittedName>
        <fullName evidence="2">PadR family transcriptional regulator</fullName>
    </submittedName>
</protein>
<name>A0A084GIZ6_METID</name>
<feature type="domain" description="Transcription regulator PadR N-terminal" evidence="1">
    <location>
        <begin position="14"/>
        <end position="82"/>
    </location>
</feature>
<dbReference type="InterPro" id="IPR052509">
    <property type="entry name" value="Metal_resp_DNA-bind_regulator"/>
</dbReference>
<dbReference type="InterPro" id="IPR036388">
    <property type="entry name" value="WH-like_DNA-bd_sf"/>
</dbReference>
<dbReference type="AlphaFoldDB" id="A0A084GIZ6"/>
<dbReference type="Pfam" id="PF03551">
    <property type="entry name" value="PadR"/>
    <property type="match status" value="1"/>
</dbReference>
<dbReference type="InterPro" id="IPR036390">
    <property type="entry name" value="WH_DNA-bd_sf"/>
</dbReference>
<proteinExistence type="predicted"/>
<keyword evidence="3" id="KW-1185">Reference proteome</keyword>
<evidence type="ECO:0000259" key="1">
    <source>
        <dbReference type="Pfam" id="PF03551"/>
    </source>
</evidence>
<dbReference type="PANTHER" id="PTHR33169">
    <property type="entry name" value="PADR-FAMILY TRANSCRIPTIONAL REGULATOR"/>
    <property type="match status" value="1"/>
</dbReference>
<dbReference type="STRING" id="246786.GS18_0220965"/>
<sequence>MVREFILGAIKIHILYHAKIEPIYGSFMIEELRSHGYEIGPGTLYPYLHNLEKAGYLTREDRKENGRIRKYYSITKEGEQALIDAKRMLRELAKEVLREEY</sequence>
<dbReference type="Proteomes" id="UP000028549">
    <property type="component" value="Unassembled WGS sequence"/>
</dbReference>
<accession>A0A084GIZ6</accession>
<evidence type="ECO:0000313" key="2">
    <source>
        <dbReference type="EMBL" id="KEZ47308.1"/>
    </source>
</evidence>
<dbReference type="OrthoDB" id="9808017at2"/>
<evidence type="ECO:0000313" key="3">
    <source>
        <dbReference type="Proteomes" id="UP000028549"/>
    </source>
</evidence>